<feature type="compositionally biased region" description="Polar residues" evidence="1">
    <location>
        <begin position="1"/>
        <end position="15"/>
    </location>
</feature>
<feature type="region of interest" description="Disordered" evidence="1">
    <location>
        <begin position="1"/>
        <end position="20"/>
    </location>
</feature>
<proteinExistence type="predicted"/>
<accession>A0ABN7ULW0</accession>
<organism evidence="2 3">
    <name type="scientific">Gigaspora margarita</name>
    <dbReference type="NCBI Taxonomy" id="4874"/>
    <lineage>
        <taxon>Eukaryota</taxon>
        <taxon>Fungi</taxon>
        <taxon>Fungi incertae sedis</taxon>
        <taxon>Mucoromycota</taxon>
        <taxon>Glomeromycotina</taxon>
        <taxon>Glomeromycetes</taxon>
        <taxon>Diversisporales</taxon>
        <taxon>Gigasporaceae</taxon>
        <taxon>Gigaspora</taxon>
    </lineage>
</organism>
<evidence type="ECO:0000313" key="3">
    <source>
        <dbReference type="Proteomes" id="UP000789901"/>
    </source>
</evidence>
<comment type="caution">
    <text evidence="2">The sequence shown here is derived from an EMBL/GenBank/DDBJ whole genome shotgun (WGS) entry which is preliminary data.</text>
</comment>
<keyword evidence="3" id="KW-1185">Reference proteome</keyword>
<name>A0ABN7ULW0_GIGMA</name>
<dbReference type="Proteomes" id="UP000789901">
    <property type="component" value="Unassembled WGS sequence"/>
</dbReference>
<gene>
    <name evidence="2" type="ORF">GMARGA_LOCUS7750</name>
</gene>
<protein>
    <submittedName>
        <fullName evidence="2">29952_t:CDS:1</fullName>
    </submittedName>
</protein>
<dbReference type="EMBL" id="CAJVQB010003835">
    <property type="protein sequence ID" value="CAG8619092.1"/>
    <property type="molecule type" value="Genomic_DNA"/>
</dbReference>
<reference evidence="2 3" key="1">
    <citation type="submission" date="2021-06" db="EMBL/GenBank/DDBJ databases">
        <authorList>
            <person name="Kallberg Y."/>
            <person name="Tangrot J."/>
            <person name="Rosling A."/>
        </authorList>
    </citation>
    <scope>NUCLEOTIDE SEQUENCE [LARGE SCALE GENOMIC DNA]</scope>
    <source>
        <strain evidence="2 3">120-4 pot B 10/14</strain>
    </source>
</reference>
<evidence type="ECO:0000256" key="1">
    <source>
        <dbReference type="SAM" id="MobiDB-lite"/>
    </source>
</evidence>
<evidence type="ECO:0000313" key="2">
    <source>
        <dbReference type="EMBL" id="CAG8619092.1"/>
    </source>
</evidence>
<sequence length="97" mass="11318">MDFQPTIISENNNEMDNLEETYDDSDTISDIDDLQEMNNDADNWLEINNNYSLLDVVPLNTTISLKQASFKQRSSRSSRQIDEFGDNSKMKLSYIKW</sequence>